<gene>
    <name evidence="6" type="ORF">SAMN04487901_10399</name>
</gene>
<dbReference type="Gene3D" id="2.160.20.10">
    <property type="entry name" value="Single-stranded right-handed beta-helix, Pectin lyase-like"/>
    <property type="match status" value="1"/>
</dbReference>
<dbReference type="SMART" id="SM00710">
    <property type="entry name" value="PbH1"/>
    <property type="match status" value="7"/>
</dbReference>
<feature type="signal peptide" evidence="5">
    <location>
        <begin position="1"/>
        <end position="23"/>
    </location>
</feature>
<dbReference type="PANTHER" id="PTHR31339:SF9">
    <property type="entry name" value="PLASMIN AND FIBRONECTIN-BINDING PROTEIN A"/>
    <property type="match status" value="1"/>
</dbReference>
<evidence type="ECO:0000313" key="6">
    <source>
        <dbReference type="EMBL" id="SDG37546.1"/>
    </source>
</evidence>
<dbReference type="GO" id="GO:0005975">
    <property type="term" value="P:carbohydrate metabolic process"/>
    <property type="evidence" value="ECO:0007669"/>
    <property type="project" value="InterPro"/>
</dbReference>
<dbReference type="RefSeq" id="WP_091815073.1">
    <property type="nucleotide sequence ID" value="NZ_FNCQ01000003.1"/>
</dbReference>
<sequence length="475" mass="52136">MNRKLATTFLGLLLSTIVLYAQANHYEQYYKNLPTTVKAVERIAIPANEVNLTEVGGVGDGVTLCTEAFEKGISKLSKMGGGRLIIPQGVWLTGPIALKDNIELHLEKNALVVFSPDKSLYVDKKSPASRVNPCIRASKRTNVAITGKGTLDGNGQQWRPVKRGKMSDVEWNMYKDMGGQITEKGDLWYPWQMKNGYADIADSPVKQEGMRNDLIRLTDCKNVLIEGVTIQNSPRFHLHPCYCENVIIDGVNVRSEWNVQNGDGIDLSDCHQALIVNSMVSVGDDGICMKSSKPSSSHAISGCEDIVIQDNTVNHAHGGFVLGSETAAGIRRIVVRHNTFSGTDVGLRFKSGLGRGGKTEALYISDVMMNDIASEAIIFQCDYVNRYAGDNGKAPVFTEAEKKWAPHFQDIHISNVVCRGCKTGIKASGIEGLDCVNDITIKDCSIVYNKEAKNIDEPTARLTLVNVKFTESRLH</sequence>
<dbReference type="GO" id="GO:0004650">
    <property type="term" value="F:polygalacturonase activity"/>
    <property type="evidence" value="ECO:0007669"/>
    <property type="project" value="InterPro"/>
</dbReference>
<dbReference type="Proteomes" id="UP000198779">
    <property type="component" value="Unassembled WGS sequence"/>
</dbReference>
<keyword evidence="7" id="KW-1185">Reference proteome</keyword>
<keyword evidence="5" id="KW-0732">Signal</keyword>
<keyword evidence="2 4" id="KW-0378">Hydrolase</keyword>
<dbReference type="STRING" id="645274.SAMN04487901_10399"/>
<organism evidence="6 7">
    <name type="scientific">Prevotella communis</name>
    <dbReference type="NCBI Taxonomy" id="2913614"/>
    <lineage>
        <taxon>Bacteria</taxon>
        <taxon>Pseudomonadati</taxon>
        <taxon>Bacteroidota</taxon>
        <taxon>Bacteroidia</taxon>
        <taxon>Bacteroidales</taxon>
        <taxon>Prevotellaceae</taxon>
        <taxon>Prevotella</taxon>
    </lineage>
</organism>
<dbReference type="PANTHER" id="PTHR31339">
    <property type="entry name" value="PECTIN LYASE-RELATED"/>
    <property type="match status" value="1"/>
</dbReference>
<dbReference type="InterPro" id="IPR000743">
    <property type="entry name" value="Glyco_hydro_28"/>
</dbReference>
<protein>
    <submittedName>
        <fullName evidence="6">Glycosyl hydrolases family 28</fullName>
    </submittedName>
</protein>
<evidence type="ECO:0000256" key="2">
    <source>
        <dbReference type="ARBA" id="ARBA00022801"/>
    </source>
</evidence>
<dbReference type="InterPro" id="IPR006626">
    <property type="entry name" value="PbH1"/>
</dbReference>
<name>A0A1G7TQE6_9BACT</name>
<dbReference type="InterPro" id="IPR011050">
    <property type="entry name" value="Pectin_lyase_fold/virulence"/>
</dbReference>
<dbReference type="EMBL" id="FNCQ01000003">
    <property type="protein sequence ID" value="SDG37546.1"/>
    <property type="molecule type" value="Genomic_DNA"/>
</dbReference>
<dbReference type="AlphaFoldDB" id="A0A1G7TQE6"/>
<dbReference type="Pfam" id="PF00295">
    <property type="entry name" value="Glyco_hydro_28"/>
    <property type="match status" value="1"/>
</dbReference>
<evidence type="ECO:0000256" key="4">
    <source>
        <dbReference type="RuleBase" id="RU361169"/>
    </source>
</evidence>
<comment type="similarity">
    <text evidence="1 4">Belongs to the glycosyl hydrolase 28 family.</text>
</comment>
<dbReference type="SUPFAM" id="SSF51126">
    <property type="entry name" value="Pectin lyase-like"/>
    <property type="match status" value="1"/>
</dbReference>
<keyword evidence="3 4" id="KW-0326">Glycosidase</keyword>
<feature type="chain" id="PRO_5011683803" evidence="5">
    <location>
        <begin position="24"/>
        <end position="475"/>
    </location>
</feature>
<evidence type="ECO:0000313" key="7">
    <source>
        <dbReference type="Proteomes" id="UP000198779"/>
    </source>
</evidence>
<accession>A0A1G7TQE6</accession>
<dbReference type="InterPro" id="IPR012334">
    <property type="entry name" value="Pectin_lyas_fold"/>
</dbReference>
<evidence type="ECO:0000256" key="3">
    <source>
        <dbReference type="ARBA" id="ARBA00023295"/>
    </source>
</evidence>
<proteinExistence type="inferred from homology"/>
<evidence type="ECO:0000256" key="1">
    <source>
        <dbReference type="ARBA" id="ARBA00008834"/>
    </source>
</evidence>
<evidence type="ECO:0000256" key="5">
    <source>
        <dbReference type="SAM" id="SignalP"/>
    </source>
</evidence>
<reference evidence="7" key="1">
    <citation type="submission" date="2016-10" db="EMBL/GenBank/DDBJ databases">
        <authorList>
            <person name="Varghese N."/>
            <person name="Submissions S."/>
        </authorList>
    </citation>
    <scope>NUCLEOTIDE SEQUENCE [LARGE SCALE GENOMIC DNA]</scope>
    <source>
        <strain evidence="7">BP1-148</strain>
    </source>
</reference>
<dbReference type="InterPro" id="IPR051801">
    <property type="entry name" value="GH28_Enzymes"/>
</dbReference>